<dbReference type="GO" id="GO:0008270">
    <property type="term" value="F:zinc ion binding"/>
    <property type="evidence" value="ECO:0007669"/>
    <property type="project" value="UniProtKB-UniRule"/>
</dbReference>
<dbReference type="GO" id="GO:0006508">
    <property type="term" value="P:proteolysis"/>
    <property type="evidence" value="ECO:0007669"/>
    <property type="project" value="UniProtKB-KW"/>
</dbReference>
<feature type="domain" description="Peptidase M48" evidence="13">
    <location>
        <begin position="65"/>
        <end position="278"/>
    </location>
</feature>
<dbReference type="Pfam" id="PF01435">
    <property type="entry name" value="Peptidase_M48"/>
    <property type="match status" value="1"/>
</dbReference>
<dbReference type="EC" id="3.4.24.-" evidence="12"/>
<evidence type="ECO:0000256" key="9">
    <source>
        <dbReference type="ARBA" id="ARBA00022989"/>
    </source>
</evidence>
<evidence type="ECO:0000256" key="12">
    <source>
        <dbReference type="HAMAP-Rule" id="MF_00188"/>
    </source>
</evidence>
<evidence type="ECO:0000256" key="2">
    <source>
        <dbReference type="ARBA" id="ARBA00009779"/>
    </source>
</evidence>
<dbReference type="CDD" id="cd07336">
    <property type="entry name" value="M48B_HtpX_like"/>
    <property type="match status" value="1"/>
</dbReference>
<dbReference type="AlphaFoldDB" id="A0A7C2SAU0"/>
<feature type="binding site" evidence="12">
    <location>
        <position position="204"/>
    </location>
    <ligand>
        <name>Zn(2+)</name>
        <dbReference type="ChEBI" id="CHEBI:29105"/>
        <note>catalytic</note>
    </ligand>
</feature>
<dbReference type="GO" id="GO:0005886">
    <property type="term" value="C:plasma membrane"/>
    <property type="evidence" value="ECO:0007669"/>
    <property type="project" value="UniProtKB-SubCell"/>
</dbReference>
<keyword evidence="3 12" id="KW-1003">Cell membrane</keyword>
<gene>
    <name evidence="12" type="primary">htpX</name>
    <name evidence="14" type="ORF">ENQ31_03835</name>
</gene>
<protein>
    <recommendedName>
        <fullName evidence="12">Protease HtpX homolog</fullName>
        <ecNumber evidence="12">3.4.24.-</ecNumber>
    </recommendedName>
</protein>
<accession>A0A7C2SAU0</accession>
<keyword evidence="8 12" id="KW-0862">Zinc</keyword>
<keyword evidence="5 12" id="KW-0812">Transmembrane</keyword>
<dbReference type="HAMAP" id="MF_00188">
    <property type="entry name" value="Pept_M48_protease_HtpX"/>
    <property type="match status" value="1"/>
</dbReference>
<keyword evidence="10 12" id="KW-0482">Metalloprotease</keyword>
<feature type="binding site" evidence="12">
    <location>
        <position position="135"/>
    </location>
    <ligand>
        <name>Zn(2+)</name>
        <dbReference type="ChEBI" id="CHEBI:29105"/>
        <note>catalytic</note>
    </ligand>
</feature>
<comment type="cofactor">
    <cofactor evidence="12">
        <name>Zn(2+)</name>
        <dbReference type="ChEBI" id="CHEBI:29105"/>
    </cofactor>
    <text evidence="12">Binds 1 zinc ion per subunit.</text>
</comment>
<evidence type="ECO:0000256" key="11">
    <source>
        <dbReference type="ARBA" id="ARBA00023136"/>
    </source>
</evidence>
<proteinExistence type="inferred from homology"/>
<keyword evidence="7 12" id="KW-0378">Hydrolase</keyword>
<evidence type="ECO:0000256" key="10">
    <source>
        <dbReference type="ARBA" id="ARBA00023049"/>
    </source>
</evidence>
<dbReference type="PANTHER" id="PTHR43221">
    <property type="entry name" value="PROTEASE HTPX"/>
    <property type="match status" value="1"/>
</dbReference>
<evidence type="ECO:0000313" key="14">
    <source>
        <dbReference type="EMBL" id="HET47276.1"/>
    </source>
</evidence>
<feature type="transmembrane region" description="Helical" evidence="12">
    <location>
        <begin position="141"/>
        <end position="166"/>
    </location>
</feature>
<dbReference type="EMBL" id="DSMR01000277">
    <property type="protein sequence ID" value="HET47276.1"/>
    <property type="molecule type" value="Genomic_DNA"/>
</dbReference>
<evidence type="ECO:0000256" key="5">
    <source>
        <dbReference type="ARBA" id="ARBA00022692"/>
    </source>
</evidence>
<comment type="similarity">
    <text evidence="2 12">Belongs to the peptidase M48B family.</text>
</comment>
<keyword evidence="11 12" id="KW-0472">Membrane</keyword>
<organism evidence="14">
    <name type="scientific">Thermoanaerobaculum aquaticum</name>
    <dbReference type="NCBI Taxonomy" id="1312852"/>
    <lineage>
        <taxon>Bacteria</taxon>
        <taxon>Pseudomonadati</taxon>
        <taxon>Acidobacteriota</taxon>
        <taxon>Thermoanaerobaculia</taxon>
        <taxon>Thermoanaerobaculales</taxon>
        <taxon>Thermoanaerobaculaceae</taxon>
        <taxon>Thermoanaerobaculum</taxon>
    </lineage>
</organism>
<comment type="subcellular location">
    <subcellularLocation>
        <location evidence="1 12">Cell membrane</location>
        <topology evidence="1 12">Multi-pass membrane protein</topology>
    </subcellularLocation>
</comment>
<evidence type="ECO:0000256" key="6">
    <source>
        <dbReference type="ARBA" id="ARBA00022723"/>
    </source>
</evidence>
<keyword evidence="6 12" id="KW-0479">Metal-binding</keyword>
<feature type="active site" evidence="12">
    <location>
        <position position="132"/>
    </location>
</feature>
<reference evidence="14" key="1">
    <citation type="journal article" date="2020" name="mSystems">
        <title>Genome- and Community-Level Interaction Insights into Carbon Utilization and Element Cycling Functions of Hydrothermarchaeota in Hydrothermal Sediment.</title>
        <authorList>
            <person name="Zhou Z."/>
            <person name="Liu Y."/>
            <person name="Xu W."/>
            <person name="Pan J."/>
            <person name="Luo Z.H."/>
            <person name="Li M."/>
        </authorList>
    </citation>
    <scope>NUCLEOTIDE SEQUENCE [LARGE SCALE GENOMIC DNA]</scope>
    <source>
        <strain evidence="14">SpSt-299</strain>
    </source>
</reference>
<evidence type="ECO:0000256" key="3">
    <source>
        <dbReference type="ARBA" id="ARBA00022475"/>
    </source>
</evidence>
<evidence type="ECO:0000259" key="13">
    <source>
        <dbReference type="Pfam" id="PF01435"/>
    </source>
</evidence>
<comment type="caution">
    <text evidence="14">The sequence shown here is derived from an EMBL/GenBank/DDBJ whole genome shotgun (WGS) entry which is preliminary data.</text>
</comment>
<keyword evidence="9 12" id="KW-1133">Transmembrane helix</keyword>
<name>A0A7C2SAU0_9BACT</name>
<keyword evidence="4 12" id="KW-0645">Protease</keyword>
<dbReference type="Gene3D" id="3.30.2010.10">
    <property type="entry name" value="Metalloproteases ('zincins'), catalytic domain"/>
    <property type="match status" value="1"/>
</dbReference>
<dbReference type="GO" id="GO:0004222">
    <property type="term" value="F:metalloendopeptidase activity"/>
    <property type="evidence" value="ECO:0007669"/>
    <property type="project" value="UniProtKB-UniRule"/>
</dbReference>
<feature type="binding site" evidence="12">
    <location>
        <position position="131"/>
    </location>
    <ligand>
        <name>Zn(2+)</name>
        <dbReference type="ChEBI" id="CHEBI:29105"/>
        <note>catalytic</note>
    </ligand>
</feature>
<feature type="transmembrane region" description="Helical" evidence="12">
    <location>
        <begin position="32"/>
        <end position="49"/>
    </location>
</feature>
<sequence>MGNAVKTVLLLGVLTGLLLAIGDALGGRQGLILALGIAGLMNFVGYFFSDKIALAMHHAQPVDEREAPELYAVVAELSQRAGIPMPRLYVIPELQPNAFATGRSPKHAAVAVTEGLLRTMNRAELAGVLAHELAHVKNRDILTASIAATLAGAITVLARMVGYALMFGGRDREDNGGAFGGIFLLIVAPINALLIQLAISRSREYAADEKAARLTGNPMGLASALRKLAALTERVPMETAQPATASLMIANPLSGGGLMRLFSTHPPIEERIARLEAMVGRL</sequence>
<evidence type="ECO:0000256" key="8">
    <source>
        <dbReference type="ARBA" id="ARBA00022833"/>
    </source>
</evidence>
<dbReference type="InterPro" id="IPR022919">
    <property type="entry name" value="Pept_M48_protease_HtpX"/>
</dbReference>
<evidence type="ECO:0000256" key="7">
    <source>
        <dbReference type="ARBA" id="ARBA00022801"/>
    </source>
</evidence>
<evidence type="ECO:0000256" key="1">
    <source>
        <dbReference type="ARBA" id="ARBA00004651"/>
    </source>
</evidence>
<feature type="transmembrane region" description="Helical" evidence="12">
    <location>
        <begin position="178"/>
        <end position="199"/>
    </location>
</feature>
<dbReference type="InterPro" id="IPR001915">
    <property type="entry name" value="Peptidase_M48"/>
</dbReference>
<dbReference type="PANTHER" id="PTHR43221:SF1">
    <property type="entry name" value="PROTEASE HTPX"/>
    <property type="match status" value="1"/>
</dbReference>
<evidence type="ECO:0000256" key="4">
    <source>
        <dbReference type="ARBA" id="ARBA00022670"/>
    </source>
</evidence>
<dbReference type="InterPro" id="IPR050083">
    <property type="entry name" value="HtpX_protease"/>
</dbReference>